<protein>
    <submittedName>
        <fullName evidence="2">Uncharacterized protein</fullName>
    </submittedName>
</protein>
<feature type="region of interest" description="Disordered" evidence="1">
    <location>
        <begin position="155"/>
        <end position="189"/>
    </location>
</feature>
<feature type="compositionally biased region" description="Basic and acidic residues" evidence="1">
    <location>
        <begin position="82"/>
        <end position="91"/>
    </location>
</feature>
<name>A0A0F9H3Y4_9ZZZZ</name>
<proteinExistence type="predicted"/>
<reference evidence="2" key="1">
    <citation type="journal article" date="2015" name="Nature">
        <title>Complex archaea that bridge the gap between prokaryotes and eukaryotes.</title>
        <authorList>
            <person name="Spang A."/>
            <person name="Saw J.H."/>
            <person name="Jorgensen S.L."/>
            <person name="Zaremba-Niedzwiedzka K."/>
            <person name="Martijn J."/>
            <person name="Lind A.E."/>
            <person name="van Eijk R."/>
            <person name="Schleper C."/>
            <person name="Guy L."/>
            <person name="Ettema T.J."/>
        </authorList>
    </citation>
    <scope>NUCLEOTIDE SEQUENCE</scope>
</reference>
<accession>A0A0F9H3Y4</accession>
<feature type="region of interest" description="Disordered" evidence="1">
    <location>
        <begin position="69"/>
        <end position="106"/>
    </location>
</feature>
<gene>
    <name evidence="2" type="ORF">LCGC14_1750990</name>
</gene>
<feature type="compositionally biased region" description="Pro residues" evidence="1">
    <location>
        <begin position="92"/>
        <end position="101"/>
    </location>
</feature>
<organism evidence="2">
    <name type="scientific">marine sediment metagenome</name>
    <dbReference type="NCBI Taxonomy" id="412755"/>
    <lineage>
        <taxon>unclassified sequences</taxon>
        <taxon>metagenomes</taxon>
        <taxon>ecological metagenomes</taxon>
    </lineage>
</organism>
<evidence type="ECO:0000313" key="2">
    <source>
        <dbReference type="EMBL" id="KKM05740.1"/>
    </source>
</evidence>
<dbReference type="EMBL" id="LAZR01016152">
    <property type="protein sequence ID" value="KKM05740.1"/>
    <property type="molecule type" value="Genomic_DNA"/>
</dbReference>
<comment type="caution">
    <text evidence="2">The sequence shown here is derived from an EMBL/GenBank/DDBJ whole genome shotgun (WGS) entry which is preliminary data.</text>
</comment>
<sequence>MPTKKNLPPLKSLGDLLVLGGRFRFGRGSTKSGHPLLYISIPHRPGLSVLMENLPAFHKHLGEMIKKGFPELRGEPTPTPEKAPETARPEKPAPPTRPCPGPASEDWRYIHKIQGGLEGSPELFVAHEFAPTKENGTACATCTYDTARRDYRAIASELRKGEEGDPPDEEPPSLPPGAPTGGSPQFPGV</sequence>
<dbReference type="AlphaFoldDB" id="A0A0F9H3Y4"/>
<evidence type="ECO:0000256" key="1">
    <source>
        <dbReference type="SAM" id="MobiDB-lite"/>
    </source>
</evidence>